<evidence type="ECO:0000313" key="12">
    <source>
        <dbReference type="EMBL" id="KRL30913.1"/>
    </source>
</evidence>
<evidence type="ECO:0000256" key="5">
    <source>
        <dbReference type="ARBA" id="ARBA00022806"/>
    </source>
</evidence>
<keyword evidence="5 12" id="KW-0347">Helicase</keyword>
<dbReference type="RefSeq" id="WP_056955866.1">
    <property type="nucleotide sequence ID" value="NZ_AZES01000075.1"/>
</dbReference>
<feature type="domain" description="PD-(D/E)XK endonuclease-like" evidence="10">
    <location>
        <begin position="788"/>
        <end position="1033"/>
    </location>
</feature>
<keyword evidence="4" id="KW-0378">Hydrolase</keyword>
<dbReference type="InterPro" id="IPR038726">
    <property type="entry name" value="PDDEXK_AddAB-type"/>
</dbReference>
<name>A0A0R1PET4_9LACO</name>
<evidence type="ECO:0000259" key="10">
    <source>
        <dbReference type="Pfam" id="PF12705"/>
    </source>
</evidence>
<dbReference type="Proteomes" id="UP000051908">
    <property type="component" value="Unassembled WGS sequence"/>
</dbReference>
<gene>
    <name evidence="12" type="ORF">FD33_GL002436</name>
</gene>
<dbReference type="GO" id="GO:0003677">
    <property type="term" value="F:DNA binding"/>
    <property type="evidence" value="ECO:0007669"/>
    <property type="project" value="UniProtKB-KW"/>
</dbReference>
<keyword evidence="1" id="KW-0540">Nuclease</keyword>
<dbReference type="GO" id="GO:0006281">
    <property type="term" value="P:DNA repair"/>
    <property type="evidence" value="ECO:0007669"/>
    <property type="project" value="UniProtKB-KW"/>
</dbReference>
<feature type="domain" description="ATP-dependent helicase/deoxyribonuclease subunit B N-terminal" evidence="11">
    <location>
        <begin position="5"/>
        <end position="287"/>
    </location>
</feature>
<accession>A0A0R1PET4</accession>
<comment type="caution">
    <text evidence="12">The sequence shown here is derived from an EMBL/GenBank/DDBJ whole genome shotgun (WGS) entry which is preliminary data.</text>
</comment>
<dbReference type="Pfam" id="PF12705">
    <property type="entry name" value="PDDEXK_1"/>
    <property type="match status" value="1"/>
</dbReference>
<keyword evidence="2" id="KW-0547">Nucleotide-binding</keyword>
<dbReference type="EMBL" id="AZES01000075">
    <property type="protein sequence ID" value="KRL30913.1"/>
    <property type="molecule type" value="Genomic_DNA"/>
</dbReference>
<keyword evidence="7" id="KW-0067">ATP-binding</keyword>
<evidence type="ECO:0000259" key="11">
    <source>
        <dbReference type="Pfam" id="PF21445"/>
    </source>
</evidence>
<dbReference type="OrthoDB" id="9758506at2"/>
<dbReference type="PANTHER" id="PTHR30591:SF1">
    <property type="entry name" value="RECBCD ENZYME SUBUNIT RECC"/>
    <property type="match status" value="1"/>
</dbReference>
<keyword evidence="13" id="KW-1185">Reference proteome</keyword>
<evidence type="ECO:0000256" key="7">
    <source>
        <dbReference type="ARBA" id="ARBA00022840"/>
    </source>
</evidence>
<sequence length="1179" mass="135885">MTLNFVLGKNQFDHHKKMMELFQEDYTKDPTGQFFFLVPNHIKFESEVNILKYFQKDNDSLIATNNVQTFSFSRLAWYFLRDSSDYNLETLTQTKSAMLLKNIVQEHKSELKIFAGMIDKPGFIDQMISQFNEFMNGQVQPDDIDLALNSEQQGIFVDKIKELNLMYGAYLEQIQNYNTNDFQLNSLADFLNTKIGTSHYYFYIEGFSSFTAIESNLVKSMLVNSGSLNISLVLDQPVFDSTDESDFFFRPAATYQQLHDMAKQNRIVTRNYFADEKRISPDLSKLEDYWIESNIGGIKKSGLDSQNSVQIWKCTDKQTEVSAISTYIRQLVATQDYRYKDFLIVARDLSEYASFIESFMENNQVPYFIDLQKKMANHPFKRLIDLLFAIVNRGLQVDDVISLLRTELLIPEAFRDDLQIFRQAVDLTENYVLTNGITKRGWMGKSFKPDVKLDPVVDKIKISEYQLINQIKEFVKNIYSQLEKFLKKAHSSIDSVSFLYNFLEQNHVFDTLLLWQKQATEQKNLTLANQPEQIVSLFNQILDEYISVFGEREFDSKDFIEILDAAFENATYSQIPSTLDAVSISEIGMIQPNNRKVTFVLGSTTNNMPGTTVSNDIVTDDERLFLNGELTDGKYLNEPDEVMNNSEPFLHDITFTTSSQRLIFTYPNFTEDNKQQDLSSYVVRIKNHFRLTEQLVLLNPSSDDQSENEVIRYLGSKASSLNYLIRVSRSALDNKTDLPDAWKYVRGVLLNEEPETSEFALSSLNYQNIPQSLSLDTVEALYGKNINVSISQLETFYMNEYEYFLKYGLRLKPRRLFEITPAQTGSIFHAVLDSLVKYLHQEQGRSLRDMSDGDIQSLVTDLFAAQIDLPENRIFNSSARMQYIADKLKTTLIQLVKNMKLQFLRNSSEPEKSEVTFGRINNKQDLPGLSYQIPGGHLVNVRGKIDRIDEMVLDNITYLTIIDYKSGNKSFDFSQFLDGITMQMPTYIQSVLNNLHLLTDRKNAKVGGALYEHIQNPLITLDRSLINTKSLDDSADIQDSDIQNKIFKEFQLNGLLVNDEELLANIDTQALTKQGKVAKTSPVVKKGSNNVISQEDLFRILNYNDHLIRQAGEKIYSGKLNLNPFRYGQMTGLQYSDYRPIFEFDAMLPENEYHDVINYNKENVIKEIQNILEDGEEDA</sequence>
<evidence type="ECO:0000256" key="9">
    <source>
        <dbReference type="ARBA" id="ARBA00023204"/>
    </source>
</evidence>
<dbReference type="PATRIC" id="fig|1122151.5.peg.2516"/>
<evidence type="ECO:0000256" key="3">
    <source>
        <dbReference type="ARBA" id="ARBA00022763"/>
    </source>
</evidence>
<dbReference type="GO" id="GO:0006310">
    <property type="term" value="P:DNA recombination"/>
    <property type="evidence" value="ECO:0007669"/>
    <property type="project" value="TreeGrafter"/>
</dbReference>
<keyword evidence="3" id="KW-0227">DNA damage</keyword>
<proteinExistence type="predicted"/>
<dbReference type="GeneID" id="96668072"/>
<dbReference type="SUPFAM" id="SSF52540">
    <property type="entry name" value="P-loop containing nucleoside triphosphate hydrolases"/>
    <property type="match status" value="1"/>
</dbReference>
<evidence type="ECO:0000313" key="13">
    <source>
        <dbReference type="Proteomes" id="UP000051908"/>
    </source>
</evidence>
<dbReference type="Pfam" id="PF21445">
    <property type="entry name" value="ADDB_N"/>
    <property type="match status" value="1"/>
</dbReference>
<protein>
    <submittedName>
        <fullName evidence="12">ATP-dependent helicase deoxyribonuclease subunit B</fullName>
    </submittedName>
</protein>
<dbReference type="AlphaFoldDB" id="A0A0R1PET4"/>
<dbReference type="GO" id="GO:0004386">
    <property type="term" value="F:helicase activity"/>
    <property type="evidence" value="ECO:0007669"/>
    <property type="project" value="UniProtKB-KW"/>
</dbReference>
<keyword evidence="8" id="KW-0238">DNA-binding</keyword>
<evidence type="ECO:0000256" key="2">
    <source>
        <dbReference type="ARBA" id="ARBA00022741"/>
    </source>
</evidence>
<dbReference type="Gene3D" id="3.40.50.300">
    <property type="entry name" value="P-loop containing nucleotide triphosphate hydrolases"/>
    <property type="match status" value="3"/>
</dbReference>
<organism evidence="12 13">
    <name type="scientific">Companilactobacillus paralimentarius DSM 13238 = JCM 10415</name>
    <dbReference type="NCBI Taxonomy" id="1122151"/>
    <lineage>
        <taxon>Bacteria</taxon>
        <taxon>Bacillati</taxon>
        <taxon>Bacillota</taxon>
        <taxon>Bacilli</taxon>
        <taxon>Lactobacillales</taxon>
        <taxon>Lactobacillaceae</taxon>
        <taxon>Companilactobacillus</taxon>
    </lineage>
</organism>
<evidence type="ECO:0000256" key="8">
    <source>
        <dbReference type="ARBA" id="ARBA00023125"/>
    </source>
</evidence>
<dbReference type="InterPro" id="IPR027417">
    <property type="entry name" value="P-loop_NTPase"/>
</dbReference>
<reference evidence="12 13" key="1">
    <citation type="journal article" date="2015" name="Genome Announc.">
        <title>Expanding the biotechnology potential of lactobacilli through comparative genomics of 213 strains and associated genera.</title>
        <authorList>
            <person name="Sun Z."/>
            <person name="Harris H.M."/>
            <person name="McCann A."/>
            <person name="Guo C."/>
            <person name="Argimon S."/>
            <person name="Zhang W."/>
            <person name="Yang X."/>
            <person name="Jeffery I.B."/>
            <person name="Cooney J.C."/>
            <person name="Kagawa T.F."/>
            <person name="Liu W."/>
            <person name="Song Y."/>
            <person name="Salvetti E."/>
            <person name="Wrobel A."/>
            <person name="Rasinkangas P."/>
            <person name="Parkhill J."/>
            <person name="Rea M.C."/>
            <person name="O'Sullivan O."/>
            <person name="Ritari J."/>
            <person name="Douillard F.P."/>
            <person name="Paul Ross R."/>
            <person name="Yang R."/>
            <person name="Briner A.E."/>
            <person name="Felis G.E."/>
            <person name="de Vos W.M."/>
            <person name="Barrangou R."/>
            <person name="Klaenhammer T.R."/>
            <person name="Caufield P.W."/>
            <person name="Cui Y."/>
            <person name="Zhang H."/>
            <person name="O'Toole P.W."/>
        </authorList>
    </citation>
    <scope>NUCLEOTIDE SEQUENCE [LARGE SCALE GENOMIC DNA]</scope>
    <source>
        <strain evidence="12 13">DSM 13238</strain>
    </source>
</reference>
<evidence type="ECO:0000256" key="6">
    <source>
        <dbReference type="ARBA" id="ARBA00022839"/>
    </source>
</evidence>
<evidence type="ECO:0000256" key="1">
    <source>
        <dbReference type="ARBA" id="ARBA00022722"/>
    </source>
</evidence>
<keyword evidence="6" id="KW-0269">Exonuclease</keyword>
<dbReference type="PANTHER" id="PTHR30591">
    <property type="entry name" value="RECBCD ENZYME SUBUNIT RECC"/>
    <property type="match status" value="1"/>
</dbReference>
<keyword evidence="9" id="KW-0234">DNA repair</keyword>
<evidence type="ECO:0000256" key="4">
    <source>
        <dbReference type="ARBA" id="ARBA00022801"/>
    </source>
</evidence>
<dbReference type="GO" id="GO:0005524">
    <property type="term" value="F:ATP binding"/>
    <property type="evidence" value="ECO:0007669"/>
    <property type="project" value="UniProtKB-KW"/>
</dbReference>
<dbReference type="InterPro" id="IPR049035">
    <property type="entry name" value="ADDB_N"/>
</dbReference>
<dbReference type="GO" id="GO:0004527">
    <property type="term" value="F:exonuclease activity"/>
    <property type="evidence" value="ECO:0007669"/>
    <property type="project" value="UniProtKB-KW"/>
</dbReference>